<feature type="compositionally biased region" description="Basic and acidic residues" evidence="5">
    <location>
        <begin position="695"/>
        <end position="710"/>
    </location>
</feature>
<organism evidence="8 9">
    <name type="scientific">Tetrahymena thermophila (strain SB210)</name>
    <dbReference type="NCBI Taxonomy" id="312017"/>
    <lineage>
        <taxon>Eukaryota</taxon>
        <taxon>Sar</taxon>
        <taxon>Alveolata</taxon>
        <taxon>Ciliophora</taxon>
        <taxon>Intramacronucleata</taxon>
        <taxon>Oligohymenophorea</taxon>
        <taxon>Hymenostomatida</taxon>
        <taxon>Tetrahymenina</taxon>
        <taxon>Tetrahymenidae</taxon>
        <taxon>Tetrahymena</taxon>
    </lineage>
</organism>
<evidence type="ECO:0000256" key="4">
    <source>
        <dbReference type="SAM" id="Coils"/>
    </source>
</evidence>
<feature type="domain" description="PIH1D1/2/3 CS-like" evidence="7">
    <location>
        <begin position="305"/>
        <end position="400"/>
    </location>
</feature>
<evidence type="ECO:0000259" key="7">
    <source>
        <dbReference type="Pfam" id="PF18201"/>
    </source>
</evidence>
<dbReference type="Pfam" id="PF08190">
    <property type="entry name" value="PIH1"/>
    <property type="match status" value="1"/>
</dbReference>
<sequence>MKAPPMQPVHHAKGNFDMTKDEFRRIEKAMSKPEFAGMLNDYMLEISDPKNKDEYDEYLKQLQKEGDLPKELKLVKPQAGFCIKTTITSKRDKNQSQKLFINCCHTPIVQIPSFDVVERDGKQGQNWKLPYSAGKMRYDQTKDKEVCTTIDVAFHPYTFQLIHMNPRFQELVCQTALDAANLQMGERNEIISKDYKVLKNMKCKGGDPALLTVRVSGNTGDHINQMKEKMGYQQQQQPGEQSEMQRRQNGEGYEPTLYKEIINQKKEYTEEQAKKREEQRRIEEAQEVIQEDVEAIDGKSQPIQAPKYKIVYQYPVNYEDFLDRREEIQLKRPISFTVEISLPRANNISEIALDIEEKNLVLNVKEKYFLDIKLPYSVFPDDGNASFDKKKKVLKIKLPIDKSKLPLDPTPPKPFKQFESSEENQQQEEEEDQVSNKENANGVQNQRSNSENQVLSEIKQSDNNLIQNENQKVQQSEPLLEIKSKNLVQLNVLNQQTKEQFLEDQIQVENPVIEVISENKNQEKSEQEVDEDDVEEDENFEEGEEKPLKQKKNKQLEISQPVVLKTTSIVSFKIQQTADKTFLIFNIPQYDKLNIKTIIFDGKVFICYEDKKTIKYNRVDISQQFKADKSTISLVTDYIVINLEKEQETFWQDSDIASANDDYETFKMLFDEMSEAKKLYDESVKQDQKKIDEEIKLEKQAPEQQNKMDDLDGLDGDDQSQEQNQQNQKQQEEQKNEKQQLELDNKDDTQVIKISEEGISKNVLQFIEFNNIPFVYELD</sequence>
<evidence type="ECO:0000256" key="3">
    <source>
        <dbReference type="HAMAP-Rule" id="MF_03069"/>
    </source>
</evidence>
<proteinExistence type="inferred from homology"/>
<dbReference type="eggNOG" id="KOG4356">
    <property type="taxonomic scope" value="Eukaryota"/>
</dbReference>
<evidence type="ECO:0000256" key="2">
    <source>
        <dbReference type="ARBA" id="ARBA00022490"/>
    </source>
</evidence>
<dbReference type="KEGG" id="tet:TTHERM_00145250"/>
<dbReference type="OMA" id="SHEHADK"/>
<evidence type="ECO:0000313" key="8">
    <source>
        <dbReference type="EMBL" id="EAR90920.1"/>
    </source>
</evidence>
<dbReference type="EMBL" id="GG662793">
    <property type="protein sequence ID" value="EAR90920.1"/>
    <property type="molecule type" value="Genomic_DNA"/>
</dbReference>
<dbReference type="Proteomes" id="UP000009168">
    <property type="component" value="Unassembled WGS sequence"/>
</dbReference>
<feature type="compositionally biased region" description="Low complexity" evidence="5">
    <location>
        <begin position="231"/>
        <end position="242"/>
    </location>
</feature>
<comment type="similarity">
    <text evidence="3">Belongs to the PIH1 family. Kintoun subfamily.</text>
</comment>
<dbReference type="PANTHER" id="PTHR22997">
    <property type="entry name" value="PIH1 DOMAIN-CONTAINING PROTEIN 1"/>
    <property type="match status" value="1"/>
</dbReference>
<dbReference type="AlphaFoldDB" id="I7M0T7"/>
<evidence type="ECO:0000259" key="6">
    <source>
        <dbReference type="Pfam" id="PF08190"/>
    </source>
</evidence>
<comment type="function">
    <text evidence="3">Required for cytoplasmic pre-assembly of axonemal dyneins, thereby playing a central role in motility in cilia and flagella. Involved in pre-assembly of dynein arm complexes in the cytoplasm before intraflagellar transport loads them for the ciliary compartment.</text>
</comment>
<dbReference type="PANTHER" id="PTHR22997:SF10">
    <property type="entry name" value="CHROMOSOME UNDETERMINED SCAFFOLD_56, WHOLE GENOME SHOTGUN SEQUENCE"/>
    <property type="match status" value="1"/>
</dbReference>
<feature type="coiled-coil region" evidence="4">
    <location>
        <begin position="258"/>
        <end position="295"/>
    </location>
</feature>
<dbReference type="InterPro" id="IPR034727">
    <property type="entry name" value="Kintoun"/>
</dbReference>
<feature type="region of interest" description="Disordered" evidence="5">
    <location>
        <begin position="229"/>
        <end position="254"/>
    </location>
</feature>
<comment type="subcellular location">
    <subcellularLocation>
        <location evidence="1 3">Cytoplasm</location>
    </subcellularLocation>
</comment>
<evidence type="ECO:0000256" key="1">
    <source>
        <dbReference type="ARBA" id="ARBA00004496"/>
    </source>
</evidence>
<keyword evidence="9" id="KW-1185">Reference proteome</keyword>
<dbReference type="GeneID" id="7836583"/>
<feature type="region of interest" description="Disordered" evidence="5">
    <location>
        <begin position="517"/>
        <end position="552"/>
    </location>
</feature>
<dbReference type="InterPro" id="IPR012981">
    <property type="entry name" value="PIH1_N"/>
</dbReference>
<dbReference type="InParanoid" id="I7M0T7"/>
<feature type="compositionally biased region" description="Acidic residues" evidence="5">
    <location>
        <begin position="711"/>
        <end position="720"/>
    </location>
</feature>
<feature type="compositionally biased region" description="Basic and acidic residues" evidence="5">
    <location>
        <begin position="730"/>
        <end position="748"/>
    </location>
</feature>
<feature type="region of interest" description="Disordered" evidence="5">
    <location>
        <begin position="403"/>
        <end position="453"/>
    </location>
</feature>
<dbReference type="GO" id="GO:0005737">
    <property type="term" value="C:cytoplasm"/>
    <property type="evidence" value="ECO:0007669"/>
    <property type="project" value="UniProtKB-SubCell"/>
</dbReference>
<dbReference type="GO" id="GO:0070286">
    <property type="term" value="P:axonemal dynein complex assembly"/>
    <property type="evidence" value="ECO:0007669"/>
    <property type="project" value="UniProtKB-UniRule"/>
</dbReference>
<dbReference type="STRING" id="312017.I7M0T7"/>
<keyword evidence="4" id="KW-0175">Coiled coil</keyword>
<feature type="compositionally biased region" description="Acidic residues" evidence="5">
    <location>
        <begin position="528"/>
        <end position="544"/>
    </location>
</feature>
<reference evidence="9" key="1">
    <citation type="journal article" date="2006" name="PLoS Biol.">
        <title>Macronuclear genome sequence of the ciliate Tetrahymena thermophila, a model eukaryote.</title>
        <authorList>
            <person name="Eisen J.A."/>
            <person name="Coyne R.S."/>
            <person name="Wu M."/>
            <person name="Wu D."/>
            <person name="Thiagarajan M."/>
            <person name="Wortman J.R."/>
            <person name="Badger J.H."/>
            <person name="Ren Q."/>
            <person name="Amedeo P."/>
            <person name="Jones K.M."/>
            <person name="Tallon L.J."/>
            <person name="Delcher A.L."/>
            <person name="Salzberg S.L."/>
            <person name="Silva J.C."/>
            <person name="Haas B.J."/>
            <person name="Majoros W.H."/>
            <person name="Farzad M."/>
            <person name="Carlton J.M."/>
            <person name="Smith R.K. Jr."/>
            <person name="Garg J."/>
            <person name="Pearlman R.E."/>
            <person name="Karrer K.M."/>
            <person name="Sun L."/>
            <person name="Manning G."/>
            <person name="Elde N.C."/>
            <person name="Turkewitz A.P."/>
            <person name="Asai D.J."/>
            <person name="Wilkes D.E."/>
            <person name="Wang Y."/>
            <person name="Cai H."/>
            <person name="Collins K."/>
            <person name="Stewart B.A."/>
            <person name="Lee S.R."/>
            <person name="Wilamowska K."/>
            <person name="Weinberg Z."/>
            <person name="Ruzzo W.L."/>
            <person name="Wloga D."/>
            <person name="Gaertig J."/>
            <person name="Frankel J."/>
            <person name="Tsao C.-C."/>
            <person name="Gorovsky M.A."/>
            <person name="Keeling P.J."/>
            <person name="Waller R.F."/>
            <person name="Patron N.J."/>
            <person name="Cherry J.M."/>
            <person name="Stover N.A."/>
            <person name="Krieger C.J."/>
            <person name="del Toro C."/>
            <person name="Ryder H.F."/>
            <person name="Williamson S.C."/>
            <person name="Barbeau R.A."/>
            <person name="Hamilton E.P."/>
            <person name="Orias E."/>
        </authorList>
    </citation>
    <scope>NUCLEOTIDE SEQUENCE [LARGE SCALE GENOMIC DNA]</scope>
    <source>
        <strain evidence="9">SB210</strain>
    </source>
</reference>
<accession>I7M0T7</accession>
<feature type="region of interest" description="Disordered" evidence="5">
    <location>
        <begin position="695"/>
        <end position="748"/>
    </location>
</feature>
<dbReference type="InterPro" id="IPR041442">
    <property type="entry name" value="PIH1D1/2/3_CS-like"/>
</dbReference>
<dbReference type="HOGENOM" id="CLU_359657_0_0_1"/>
<protein>
    <recommendedName>
        <fullName evidence="3">Protein kintoun</fullName>
    </recommendedName>
    <alternativeName>
        <fullName evidence="3">Dynein assembly factor 2, axonemal homolog</fullName>
    </alternativeName>
</protein>
<gene>
    <name evidence="8" type="ORF">TTHERM_00145250</name>
</gene>
<dbReference type="GO" id="GO:0060285">
    <property type="term" value="P:cilium-dependent cell motility"/>
    <property type="evidence" value="ECO:0007669"/>
    <property type="project" value="UniProtKB-UniRule"/>
</dbReference>
<feature type="domain" description="PIH1 N-terminal" evidence="6">
    <location>
        <begin position="46"/>
        <end position="215"/>
    </location>
</feature>
<dbReference type="InterPro" id="IPR050734">
    <property type="entry name" value="PIH1/Kintoun_subfamily"/>
</dbReference>
<keyword evidence="2 3" id="KW-0963">Cytoplasm</keyword>
<dbReference type="Pfam" id="PF18201">
    <property type="entry name" value="PIH1_CS"/>
    <property type="match status" value="1"/>
</dbReference>
<dbReference type="RefSeq" id="XP_001011165.1">
    <property type="nucleotide sequence ID" value="XM_001011165.3"/>
</dbReference>
<name>I7M0T7_TETTS</name>
<dbReference type="OrthoDB" id="5135119at2759"/>
<feature type="compositionally biased region" description="Acidic residues" evidence="5">
    <location>
        <begin position="420"/>
        <end position="433"/>
    </location>
</feature>
<evidence type="ECO:0000313" key="9">
    <source>
        <dbReference type="Proteomes" id="UP000009168"/>
    </source>
</evidence>
<feature type="compositionally biased region" description="Polar residues" evidence="5">
    <location>
        <begin position="436"/>
        <end position="453"/>
    </location>
</feature>
<evidence type="ECO:0000256" key="5">
    <source>
        <dbReference type="SAM" id="MobiDB-lite"/>
    </source>
</evidence>
<dbReference type="HAMAP" id="MF_03069">
    <property type="entry name" value="Kintoun"/>
    <property type="match status" value="1"/>
</dbReference>